<dbReference type="EMBL" id="BMDQ01000003">
    <property type="protein sequence ID" value="GGI57922.1"/>
    <property type="molecule type" value="Genomic_DNA"/>
</dbReference>
<accession>A0ABQ2C1H5</accession>
<comment type="caution">
    <text evidence="2">The sequence shown here is derived from an EMBL/GenBank/DDBJ whole genome shotgun (WGS) entry which is preliminary data.</text>
</comment>
<keyword evidence="3" id="KW-1185">Reference proteome</keyword>
<keyword evidence="1" id="KW-1133">Transmembrane helix</keyword>
<reference evidence="3" key="1">
    <citation type="journal article" date="2019" name="Int. J. Syst. Evol. Microbiol.">
        <title>The Global Catalogue of Microorganisms (GCM) 10K type strain sequencing project: providing services to taxonomists for standard genome sequencing and annotation.</title>
        <authorList>
            <consortium name="The Broad Institute Genomics Platform"/>
            <consortium name="The Broad Institute Genome Sequencing Center for Infectious Disease"/>
            <person name="Wu L."/>
            <person name="Ma J."/>
        </authorList>
    </citation>
    <scope>NUCLEOTIDE SEQUENCE [LARGE SCALE GENOMIC DNA]</scope>
    <source>
        <strain evidence="3">CCM 8681</strain>
    </source>
</reference>
<dbReference type="Proteomes" id="UP000624701">
    <property type="component" value="Unassembled WGS sequence"/>
</dbReference>
<gene>
    <name evidence="2" type="ORF">GCM10011444_22310</name>
</gene>
<keyword evidence="1" id="KW-0812">Transmembrane</keyword>
<proteinExistence type="predicted"/>
<name>A0ABQ2C1H5_9FLAO</name>
<sequence length="100" mass="11511">MTIGPEPISKIDLMFLFLGMLLVIWFTKINIVWVQKKALHLSNAFKILTIVNHYFLCLKSEDTDNLFLPLALRRAKTFLPLAEAILSLKPCLFLLFLFDG</sequence>
<protein>
    <submittedName>
        <fullName evidence="2">Uncharacterized protein</fullName>
    </submittedName>
</protein>
<evidence type="ECO:0000313" key="3">
    <source>
        <dbReference type="Proteomes" id="UP000624701"/>
    </source>
</evidence>
<evidence type="ECO:0000313" key="2">
    <source>
        <dbReference type="EMBL" id="GGI57922.1"/>
    </source>
</evidence>
<keyword evidence="1" id="KW-0472">Membrane</keyword>
<evidence type="ECO:0000256" key="1">
    <source>
        <dbReference type="SAM" id="Phobius"/>
    </source>
</evidence>
<organism evidence="2 3">
    <name type="scientific">Winogradskyella haliclonae</name>
    <dbReference type="NCBI Taxonomy" id="2048558"/>
    <lineage>
        <taxon>Bacteria</taxon>
        <taxon>Pseudomonadati</taxon>
        <taxon>Bacteroidota</taxon>
        <taxon>Flavobacteriia</taxon>
        <taxon>Flavobacteriales</taxon>
        <taxon>Flavobacteriaceae</taxon>
        <taxon>Winogradskyella</taxon>
    </lineage>
</organism>
<feature type="transmembrane region" description="Helical" evidence="1">
    <location>
        <begin position="12"/>
        <end position="33"/>
    </location>
</feature>